<keyword evidence="7 8" id="KW-0349">Heme</keyword>
<keyword evidence="5 7" id="KW-0408">Iron</keyword>
<dbReference type="PANTHER" id="PTHR24287">
    <property type="entry name" value="P450, PUTATIVE (EUROFUNG)-RELATED"/>
    <property type="match status" value="1"/>
</dbReference>
<dbReference type="OrthoDB" id="1470350at2759"/>
<dbReference type="EMBL" id="KB706658">
    <property type="protein sequence ID" value="EMR66390.1"/>
    <property type="molecule type" value="Genomic_DNA"/>
</dbReference>
<dbReference type="GO" id="GO:0020037">
    <property type="term" value="F:heme binding"/>
    <property type="evidence" value="ECO:0007669"/>
    <property type="project" value="InterPro"/>
</dbReference>
<evidence type="ECO:0000256" key="2">
    <source>
        <dbReference type="ARBA" id="ARBA00010617"/>
    </source>
</evidence>
<dbReference type="OMA" id="ITCKSAN"/>
<evidence type="ECO:0000256" key="5">
    <source>
        <dbReference type="ARBA" id="ARBA00023004"/>
    </source>
</evidence>
<dbReference type="Proteomes" id="UP000012174">
    <property type="component" value="Unassembled WGS sequence"/>
</dbReference>
<dbReference type="GO" id="GO:0004497">
    <property type="term" value="F:monooxygenase activity"/>
    <property type="evidence" value="ECO:0007669"/>
    <property type="project" value="UniProtKB-KW"/>
</dbReference>
<evidence type="ECO:0000313" key="10">
    <source>
        <dbReference type="Proteomes" id="UP000012174"/>
    </source>
</evidence>
<evidence type="ECO:0000256" key="6">
    <source>
        <dbReference type="ARBA" id="ARBA00023033"/>
    </source>
</evidence>
<dbReference type="InterPro" id="IPR001128">
    <property type="entry name" value="Cyt_P450"/>
</dbReference>
<keyword evidence="3 7" id="KW-0479">Metal-binding</keyword>
<organism evidence="9 10">
    <name type="scientific">Eutypa lata (strain UCR-EL1)</name>
    <name type="common">Grapevine dieback disease fungus</name>
    <name type="synonym">Eutypa armeniacae</name>
    <dbReference type="NCBI Taxonomy" id="1287681"/>
    <lineage>
        <taxon>Eukaryota</taxon>
        <taxon>Fungi</taxon>
        <taxon>Dikarya</taxon>
        <taxon>Ascomycota</taxon>
        <taxon>Pezizomycotina</taxon>
        <taxon>Sordariomycetes</taxon>
        <taxon>Xylariomycetidae</taxon>
        <taxon>Xylariales</taxon>
        <taxon>Diatrypaceae</taxon>
        <taxon>Eutypa</taxon>
    </lineage>
</organism>
<evidence type="ECO:0000256" key="3">
    <source>
        <dbReference type="ARBA" id="ARBA00022723"/>
    </source>
</evidence>
<feature type="binding site" description="axial binding residue" evidence="7">
    <location>
        <position position="144"/>
    </location>
    <ligand>
        <name>heme</name>
        <dbReference type="ChEBI" id="CHEBI:30413"/>
    </ligand>
    <ligandPart>
        <name>Fe</name>
        <dbReference type="ChEBI" id="CHEBI:18248"/>
    </ligandPart>
</feature>
<dbReference type="Gene3D" id="1.10.630.10">
    <property type="entry name" value="Cytochrome P450"/>
    <property type="match status" value="1"/>
</dbReference>
<evidence type="ECO:0000256" key="4">
    <source>
        <dbReference type="ARBA" id="ARBA00023002"/>
    </source>
</evidence>
<reference evidence="10" key="1">
    <citation type="journal article" date="2013" name="Genome Announc.">
        <title>Draft genome sequence of the grapevine dieback fungus Eutypa lata UCR-EL1.</title>
        <authorList>
            <person name="Blanco-Ulate B."/>
            <person name="Rolshausen P.E."/>
            <person name="Cantu D."/>
        </authorList>
    </citation>
    <scope>NUCLEOTIDE SEQUENCE [LARGE SCALE GENOMIC DNA]</scope>
    <source>
        <strain evidence="10">UCR-EL1</strain>
    </source>
</reference>
<dbReference type="InterPro" id="IPR036396">
    <property type="entry name" value="Cyt_P450_sf"/>
</dbReference>
<dbReference type="AlphaFoldDB" id="M7TI16"/>
<dbReference type="STRING" id="1287681.M7TI16"/>
<evidence type="ECO:0000313" key="9">
    <source>
        <dbReference type="EMBL" id="EMR66390.1"/>
    </source>
</evidence>
<proteinExistence type="inferred from homology"/>
<keyword evidence="6 8" id="KW-0503">Monooxygenase</keyword>
<evidence type="ECO:0000256" key="8">
    <source>
        <dbReference type="RuleBase" id="RU000461"/>
    </source>
</evidence>
<dbReference type="GO" id="GO:0016705">
    <property type="term" value="F:oxidoreductase activity, acting on paired donors, with incorporation or reduction of molecular oxygen"/>
    <property type="evidence" value="ECO:0007669"/>
    <property type="project" value="InterPro"/>
</dbReference>
<accession>M7TI16</accession>
<dbReference type="eggNOG" id="KOG0157">
    <property type="taxonomic scope" value="Eukaryota"/>
</dbReference>
<dbReference type="Pfam" id="PF00067">
    <property type="entry name" value="p450"/>
    <property type="match status" value="1"/>
</dbReference>
<evidence type="ECO:0000256" key="7">
    <source>
        <dbReference type="PIRSR" id="PIRSR602401-1"/>
    </source>
</evidence>
<protein>
    <submittedName>
        <fullName evidence="9">Putative cytochrome p450 alkane hydroxylase protein</fullName>
    </submittedName>
</protein>
<dbReference type="PANTHER" id="PTHR24287:SF17">
    <property type="entry name" value="P450, PUTATIVE (EUROFUNG)-RELATED"/>
    <property type="match status" value="1"/>
</dbReference>
<dbReference type="PRINTS" id="PR00463">
    <property type="entry name" value="EP450I"/>
</dbReference>
<dbReference type="SUPFAM" id="SSF48264">
    <property type="entry name" value="Cytochrome P450"/>
    <property type="match status" value="1"/>
</dbReference>
<evidence type="ECO:0000256" key="1">
    <source>
        <dbReference type="ARBA" id="ARBA00001971"/>
    </source>
</evidence>
<dbReference type="KEGG" id="ela:UCREL1_6631"/>
<comment type="cofactor">
    <cofactor evidence="1 7">
        <name>heme</name>
        <dbReference type="ChEBI" id="CHEBI:30413"/>
    </cofactor>
</comment>
<gene>
    <name evidence="9" type="ORF">UCREL1_6631</name>
</gene>
<dbReference type="InterPro" id="IPR047146">
    <property type="entry name" value="Cyt_P450_E_CYP52_fungi"/>
</dbReference>
<dbReference type="InterPro" id="IPR002401">
    <property type="entry name" value="Cyt_P450_E_grp-I"/>
</dbReference>
<keyword evidence="4 8" id="KW-0560">Oxidoreductase</keyword>
<sequence>MAAQDTTSELLTNALFLLARHPRYWEELRTEFVDTPEDSLSAENLLSSKLIQNIMHETLRLHPIFPVIGRIALQDTVLPVGGGRRHNRPLFIPKGSMVVMSYYALHRNPEVFGNDVEAFRPERWNSRKPERWSFLGFGGGNRACLGQQKALIEASYVLARLARGISKLESRDTRDWKGELKITCKSANGCKVAVQLA</sequence>
<comment type="similarity">
    <text evidence="2 8">Belongs to the cytochrome P450 family.</text>
</comment>
<name>M7TI16_EUTLA</name>
<dbReference type="GO" id="GO:0005506">
    <property type="term" value="F:iron ion binding"/>
    <property type="evidence" value="ECO:0007669"/>
    <property type="project" value="InterPro"/>
</dbReference>
<dbReference type="InterPro" id="IPR017972">
    <property type="entry name" value="Cyt_P450_CS"/>
</dbReference>
<keyword evidence="10" id="KW-1185">Reference proteome</keyword>
<dbReference type="PROSITE" id="PS00086">
    <property type="entry name" value="CYTOCHROME_P450"/>
    <property type="match status" value="1"/>
</dbReference>
<dbReference type="HOGENOM" id="CLU_001570_27_4_1"/>
<dbReference type="PRINTS" id="PR00385">
    <property type="entry name" value="P450"/>
</dbReference>